<dbReference type="EMBL" id="DRUC01000072">
    <property type="protein sequence ID" value="HHF48525.1"/>
    <property type="molecule type" value="Genomic_DNA"/>
</dbReference>
<gene>
    <name evidence="6" type="ORF">ENL48_05070</name>
    <name evidence="5" type="ORF">ENT89_03155</name>
    <name evidence="4" type="ORF">ENX77_06305</name>
</gene>
<keyword evidence="2" id="KW-0456">Lyase</keyword>
<dbReference type="InterPro" id="IPR050197">
    <property type="entry name" value="Aldolase_class_II_sugar_metab"/>
</dbReference>
<keyword evidence="1" id="KW-0479">Metal-binding</keyword>
<evidence type="ECO:0000256" key="1">
    <source>
        <dbReference type="ARBA" id="ARBA00022723"/>
    </source>
</evidence>
<dbReference type="GO" id="GO:0016832">
    <property type="term" value="F:aldehyde-lyase activity"/>
    <property type="evidence" value="ECO:0007669"/>
    <property type="project" value="TreeGrafter"/>
</dbReference>
<dbReference type="InterPro" id="IPR001303">
    <property type="entry name" value="Aldolase_II/adducin_N"/>
</dbReference>
<dbReference type="InterPro" id="IPR036409">
    <property type="entry name" value="Aldolase_II/adducin_N_sf"/>
</dbReference>
<reference evidence="5" key="1">
    <citation type="journal article" date="2020" name="mSystems">
        <title>Genome- and Community-Level Interaction Insights into Carbon Utilization and Element Cycling Functions of Hydrothermarchaeota in Hydrothermal Sediment.</title>
        <authorList>
            <person name="Zhou Z."/>
            <person name="Liu Y."/>
            <person name="Xu W."/>
            <person name="Pan J."/>
            <person name="Luo Z.H."/>
            <person name="Li M."/>
        </authorList>
    </citation>
    <scope>NUCLEOTIDE SEQUENCE [LARGE SCALE GENOMIC DNA]</scope>
    <source>
        <strain evidence="6">SpSt-10</strain>
        <strain evidence="5">SpSt-62</strain>
        <strain evidence="4">SpSt-97</strain>
    </source>
</reference>
<dbReference type="SMART" id="SM01007">
    <property type="entry name" value="Aldolase_II"/>
    <property type="match status" value="1"/>
</dbReference>
<dbReference type="PANTHER" id="PTHR22789">
    <property type="entry name" value="FUCULOSE PHOSPHATE ALDOLASE"/>
    <property type="match status" value="1"/>
</dbReference>
<dbReference type="GO" id="GO:0046872">
    <property type="term" value="F:metal ion binding"/>
    <property type="evidence" value="ECO:0007669"/>
    <property type="project" value="UniProtKB-KW"/>
</dbReference>
<evidence type="ECO:0000313" key="5">
    <source>
        <dbReference type="EMBL" id="HGU59183.1"/>
    </source>
</evidence>
<dbReference type="SUPFAM" id="SSF53639">
    <property type="entry name" value="AraD/HMP-PK domain-like"/>
    <property type="match status" value="1"/>
</dbReference>
<dbReference type="Gene3D" id="3.40.225.10">
    <property type="entry name" value="Class II aldolase/adducin N-terminal domain"/>
    <property type="match status" value="1"/>
</dbReference>
<feature type="domain" description="Class II aldolase/adducin N-terminal" evidence="3">
    <location>
        <begin position="3"/>
        <end position="171"/>
    </location>
</feature>
<proteinExistence type="predicted"/>
<dbReference type="EMBL" id="DTAK01000016">
    <property type="protein sequence ID" value="HGU59183.1"/>
    <property type="molecule type" value="Genomic_DNA"/>
</dbReference>
<evidence type="ECO:0000313" key="6">
    <source>
        <dbReference type="EMBL" id="HHF48525.1"/>
    </source>
</evidence>
<evidence type="ECO:0000256" key="2">
    <source>
        <dbReference type="ARBA" id="ARBA00023239"/>
    </source>
</evidence>
<name>A0A7C4WDD2_9EURY</name>
<comment type="caution">
    <text evidence="5">The sequence shown here is derived from an EMBL/GenBank/DDBJ whole genome shotgun (WGS) entry which is preliminary data.</text>
</comment>
<dbReference type="GO" id="GO:0019323">
    <property type="term" value="P:pentose catabolic process"/>
    <property type="evidence" value="ECO:0007669"/>
    <property type="project" value="TreeGrafter"/>
</dbReference>
<evidence type="ECO:0000313" key="4">
    <source>
        <dbReference type="EMBL" id="HGE66707.1"/>
    </source>
</evidence>
<dbReference type="GO" id="GO:0005829">
    <property type="term" value="C:cytosol"/>
    <property type="evidence" value="ECO:0007669"/>
    <property type="project" value="TreeGrafter"/>
</dbReference>
<dbReference type="AlphaFoldDB" id="A0A7C4WDD2"/>
<dbReference type="UniPathway" id="UPA00071"/>
<dbReference type="Pfam" id="PF00596">
    <property type="entry name" value="Aldolase_II"/>
    <property type="match status" value="1"/>
</dbReference>
<protein>
    <submittedName>
        <fullName evidence="5">Fructose-bisphosphate aldolase</fullName>
    </submittedName>
</protein>
<dbReference type="EMBL" id="DTPI01000031">
    <property type="protein sequence ID" value="HGE66707.1"/>
    <property type="molecule type" value="Genomic_DNA"/>
</dbReference>
<dbReference type="PANTHER" id="PTHR22789:SF0">
    <property type="entry name" value="3-OXO-TETRONATE 4-PHOSPHATE DECARBOXYLASE-RELATED"/>
    <property type="match status" value="1"/>
</dbReference>
<organism evidence="5">
    <name type="scientific">Geoglobus ahangari</name>
    <dbReference type="NCBI Taxonomy" id="113653"/>
    <lineage>
        <taxon>Archaea</taxon>
        <taxon>Methanobacteriati</taxon>
        <taxon>Methanobacteriota</taxon>
        <taxon>Archaeoglobi</taxon>
        <taxon>Archaeoglobales</taxon>
        <taxon>Archaeoglobaceae</taxon>
        <taxon>Geoglobus</taxon>
    </lineage>
</organism>
<accession>A0A7C4WDD2</accession>
<evidence type="ECO:0000259" key="3">
    <source>
        <dbReference type="SMART" id="SM01007"/>
    </source>
</evidence>
<sequence>MIEDAIRIGKKLADYHLIDGASGNLSFRNGEKIVITRKGAFLDSLTENDFISVEIGGKDERASSDFKVHEKIYRETDYRVVLHCHGVYNVALSMIENKIIPVDLEGKLFLKEIRFIEGEFGTDELAEKIAGEIRRKGFAVVKAHGIYAAADNFDNAFKIASYVEHSCQVYYLFKLLTKL</sequence>